<evidence type="ECO:0000256" key="1">
    <source>
        <dbReference type="ARBA" id="ARBA00004651"/>
    </source>
</evidence>
<name>A0A7D6I2G7_9MYCO</name>
<dbReference type="PANTHER" id="PTHR43833:SF11">
    <property type="entry name" value="VOLTAGE-GATED POTASSIUM CHANNEL KCH"/>
    <property type="match status" value="1"/>
</dbReference>
<dbReference type="SUPFAM" id="SSF51735">
    <property type="entry name" value="NAD(P)-binding Rossmann-fold domains"/>
    <property type="match status" value="2"/>
</dbReference>
<dbReference type="InterPro" id="IPR006037">
    <property type="entry name" value="RCK_C"/>
</dbReference>
<feature type="transmembrane region" description="Helical" evidence="3">
    <location>
        <begin position="285"/>
        <end position="308"/>
    </location>
</feature>
<dbReference type="InterPro" id="IPR013099">
    <property type="entry name" value="K_chnl_dom"/>
</dbReference>
<accession>A0A7D6I2G7</accession>
<dbReference type="Gene3D" id="3.40.50.720">
    <property type="entry name" value="NAD(P)-binding Rossmann-like Domain"/>
    <property type="match status" value="2"/>
</dbReference>
<evidence type="ECO:0000256" key="3">
    <source>
        <dbReference type="SAM" id="Phobius"/>
    </source>
</evidence>
<dbReference type="Pfam" id="PF02254">
    <property type="entry name" value="TrkA_N"/>
    <property type="match status" value="2"/>
</dbReference>
<keyword evidence="7" id="KW-1185">Reference proteome</keyword>
<proteinExistence type="predicted"/>
<keyword evidence="3" id="KW-0812">Transmembrane</keyword>
<dbReference type="InterPro" id="IPR050721">
    <property type="entry name" value="Trk_Ktr_HKT_K-transport"/>
</dbReference>
<dbReference type="PROSITE" id="PS51202">
    <property type="entry name" value="RCK_C"/>
    <property type="match status" value="1"/>
</dbReference>
<dbReference type="PANTHER" id="PTHR43833">
    <property type="entry name" value="POTASSIUM CHANNEL PROTEIN 2-RELATED-RELATED"/>
    <property type="match status" value="1"/>
</dbReference>
<comment type="subcellular location">
    <subcellularLocation>
        <location evidence="1">Cell membrane</location>
        <topology evidence="1">Multi-pass membrane protein</topology>
    </subcellularLocation>
</comment>
<feature type="domain" description="RCK N-terminal" evidence="4">
    <location>
        <begin position="388"/>
        <end position="519"/>
    </location>
</feature>
<dbReference type="PROSITE" id="PS51201">
    <property type="entry name" value="RCK_N"/>
    <property type="match status" value="1"/>
</dbReference>
<dbReference type="InterPro" id="IPR003148">
    <property type="entry name" value="RCK_N"/>
</dbReference>
<organism evidence="6 7">
    <name type="scientific">Mycobacterium vicinigordonae</name>
    <dbReference type="NCBI Taxonomy" id="1719132"/>
    <lineage>
        <taxon>Bacteria</taxon>
        <taxon>Bacillati</taxon>
        <taxon>Actinomycetota</taxon>
        <taxon>Actinomycetes</taxon>
        <taxon>Mycobacteriales</taxon>
        <taxon>Mycobacteriaceae</taxon>
        <taxon>Mycobacterium</taxon>
    </lineage>
</organism>
<dbReference type="GO" id="GO:0005886">
    <property type="term" value="C:plasma membrane"/>
    <property type="evidence" value="ECO:0007669"/>
    <property type="project" value="UniProtKB-SubCell"/>
</dbReference>
<protein>
    <submittedName>
        <fullName evidence="6">NAD-binding protein</fullName>
    </submittedName>
</protein>
<sequence>MPQSVRRQRGTRLAGTATALRRPALGGAGLLPRHRGQGARRISRPAAEAFRGDDDTNTVIVSGTGGLAAAITEGLNSAGARVVRLVDDEADDTPDDLAEAGVSNATAVVCAGDDDAVNLEVALLAREANPDIRVVTRVANDVLREALTDDDEPGAIFDVAELASASIVEACLARTTHAVTAAGIEFVVSGAEASRETTLRELYGDLAPVAVIRGENSPSPGKEVVCPGRDLRVHAGDWVVMIGTADEVAARGVKIPRPTTTRSRRPLIHRLVDGARALRSDVNPAFYPIMTALLILVIGSTALLHFTFQASPPMSWIDALYFTAETITTTGFGDFSFLHQHTWLRLFGVMMMLGGVINTALLVSFIADVLLSRRFVYSAGRPRVRHLRNHIIVIGLSALGTRVVSDLTADGYDVAVIERDVDNRFLPSVIDLDVPVIYGDATLRQTLQSAHIDRARAVAVMTRDEVVNIETGIVAAKMLGRRLSPATIRPAVPLVLRVYDRALGRAIAKRFGFINVRSTVELAVPWFISAAIGLEVLGTFSIGQSSFVVGAMHVVAGSELDGMRMVDLSTRTRVIAITRPNTPVQLHPRRDARLCGDDTVYLIGPYRELLETLRKGQFVQNPDTDAGGHRRIRRGQRWSTQAAQ</sequence>
<keyword evidence="3" id="KW-1133">Transmembrane helix</keyword>
<evidence type="ECO:0000313" key="6">
    <source>
        <dbReference type="EMBL" id="QLL05358.1"/>
    </source>
</evidence>
<keyword evidence="3" id="KW-0472">Membrane</keyword>
<dbReference type="RefSeq" id="WP_180913768.1">
    <property type="nucleotide sequence ID" value="NZ_CP059165.1"/>
</dbReference>
<dbReference type="GO" id="GO:0008324">
    <property type="term" value="F:monoatomic cation transmembrane transporter activity"/>
    <property type="evidence" value="ECO:0007669"/>
    <property type="project" value="InterPro"/>
</dbReference>
<dbReference type="AlphaFoldDB" id="A0A7D6I2G7"/>
<dbReference type="SUPFAM" id="SSF81324">
    <property type="entry name" value="Voltage-gated potassium channels"/>
    <property type="match status" value="1"/>
</dbReference>
<dbReference type="Proteomes" id="UP000510682">
    <property type="component" value="Chromosome"/>
</dbReference>
<reference evidence="7" key="3">
    <citation type="submission" date="2023-07" db="EMBL/GenBank/DDBJ databases">
        <title>Description of Mycobacterium gordonae subsp. intergordonae subsp.nov. and Mycobacterium gordonae subsp. gordonae subsp. nov.</title>
        <authorList>
            <person name="Huang H."/>
        </authorList>
    </citation>
    <scope>NUCLEOTIDE SEQUENCE [LARGE SCALE GENOMIC DNA]</scope>
    <source>
        <strain evidence="7">24</strain>
    </source>
</reference>
<gene>
    <name evidence="6" type="ORF">H0P51_15890</name>
</gene>
<evidence type="ECO:0000256" key="2">
    <source>
        <dbReference type="SAM" id="MobiDB-lite"/>
    </source>
</evidence>
<dbReference type="GO" id="GO:0006813">
    <property type="term" value="P:potassium ion transport"/>
    <property type="evidence" value="ECO:0007669"/>
    <property type="project" value="InterPro"/>
</dbReference>
<dbReference type="SUPFAM" id="SSF116726">
    <property type="entry name" value="TrkA C-terminal domain-like"/>
    <property type="match status" value="1"/>
</dbReference>
<evidence type="ECO:0000259" key="5">
    <source>
        <dbReference type="PROSITE" id="PS51202"/>
    </source>
</evidence>
<reference evidence="6 7" key="2">
    <citation type="submission" date="2020-07" db="EMBL/GenBank/DDBJ databases">
        <authorList>
            <person name="Yu X."/>
        </authorList>
    </citation>
    <scope>NUCLEOTIDE SEQUENCE [LARGE SCALE GENOMIC DNA]</scope>
    <source>
        <strain evidence="7">24</strain>
    </source>
</reference>
<feature type="region of interest" description="Disordered" evidence="2">
    <location>
        <begin position="620"/>
        <end position="644"/>
    </location>
</feature>
<dbReference type="InterPro" id="IPR036291">
    <property type="entry name" value="NAD(P)-bd_dom_sf"/>
</dbReference>
<evidence type="ECO:0000259" key="4">
    <source>
        <dbReference type="PROSITE" id="PS51201"/>
    </source>
</evidence>
<dbReference type="EMBL" id="CP059165">
    <property type="protein sequence ID" value="QLL05358.1"/>
    <property type="molecule type" value="Genomic_DNA"/>
</dbReference>
<feature type="domain" description="RCK C-terminal" evidence="5">
    <location>
        <begin position="537"/>
        <end position="619"/>
    </location>
</feature>
<reference evidence="7" key="1">
    <citation type="submission" date="2020-07" db="EMBL/GenBank/DDBJ databases">
        <title>Description of Mycobacterium gordonae subsp. intergordonae subsp.nov. and Mycobacterium gordonae subsp. gordonae subsp. nov.</title>
        <authorList>
            <person name="Yu X."/>
        </authorList>
    </citation>
    <scope>NUCLEOTIDE SEQUENCE [LARGE SCALE GENOMIC DNA]</scope>
    <source>
        <strain evidence="7">24</strain>
    </source>
</reference>
<dbReference type="Pfam" id="PF07885">
    <property type="entry name" value="Ion_trans_2"/>
    <property type="match status" value="1"/>
</dbReference>
<dbReference type="Gene3D" id="1.10.287.70">
    <property type="match status" value="1"/>
</dbReference>
<feature type="transmembrane region" description="Helical" evidence="3">
    <location>
        <begin position="346"/>
        <end position="371"/>
    </location>
</feature>
<dbReference type="InterPro" id="IPR036721">
    <property type="entry name" value="RCK_C_sf"/>
</dbReference>
<evidence type="ECO:0000313" key="7">
    <source>
        <dbReference type="Proteomes" id="UP000510682"/>
    </source>
</evidence>
<dbReference type="KEGG" id="mgor:H0P51_15890"/>